<dbReference type="GO" id="GO:0006281">
    <property type="term" value="P:DNA repair"/>
    <property type="evidence" value="ECO:0007669"/>
    <property type="project" value="TreeGrafter"/>
</dbReference>
<dbReference type="EMBL" id="DXEX01000142">
    <property type="protein sequence ID" value="HIX59353.1"/>
    <property type="molecule type" value="Genomic_DNA"/>
</dbReference>
<name>A0A9D1WI68_9FIRM</name>
<dbReference type="PANTHER" id="PTHR43434">
    <property type="entry name" value="PHOSPHOGLYCOLATE PHOSPHATASE"/>
    <property type="match status" value="1"/>
</dbReference>
<dbReference type="InterPro" id="IPR006439">
    <property type="entry name" value="HAD-SF_hydro_IA"/>
</dbReference>
<dbReference type="Gene3D" id="1.10.150.240">
    <property type="entry name" value="Putative phosphatase, domain 2"/>
    <property type="match status" value="1"/>
</dbReference>
<dbReference type="GO" id="GO:0008967">
    <property type="term" value="F:phosphoglycolate phosphatase activity"/>
    <property type="evidence" value="ECO:0007669"/>
    <property type="project" value="TreeGrafter"/>
</dbReference>
<dbReference type="InterPro" id="IPR023198">
    <property type="entry name" value="PGP-like_dom2"/>
</dbReference>
<dbReference type="Gene3D" id="3.40.50.1000">
    <property type="entry name" value="HAD superfamily/HAD-like"/>
    <property type="match status" value="1"/>
</dbReference>
<comment type="caution">
    <text evidence="1">The sequence shown here is derived from an EMBL/GenBank/DDBJ whole genome shotgun (WGS) entry which is preliminary data.</text>
</comment>
<proteinExistence type="predicted"/>
<dbReference type="SUPFAM" id="SSF56784">
    <property type="entry name" value="HAD-like"/>
    <property type="match status" value="1"/>
</dbReference>
<dbReference type="AlphaFoldDB" id="A0A9D1WI68"/>
<dbReference type="SFLD" id="SFLDG01135">
    <property type="entry name" value="C1.5.6:_HAD__Beta-PGM__Phospha"/>
    <property type="match status" value="1"/>
</dbReference>
<reference evidence="1" key="2">
    <citation type="submission" date="2021-04" db="EMBL/GenBank/DDBJ databases">
        <authorList>
            <person name="Gilroy R."/>
        </authorList>
    </citation>
    <scope>NUCLEOTIDE SEQUENCE</scope>
    <source>
        <strain evidence="1">ChiSjej1B19-8411</strain>
    </source>
</reference>
<dbReference type="NCBIfam" id="TIGR01509">
    <property type="entry name" value="HAD-SF-IA-v3"/>
    <property type="match status" value="1"/>
</dbReference>
<dbReference type="Proteomes" id="UP000886817">
    <property type="component" value="Unassembled WGS sequence"/>
</dbReference>
<evidence type="ECO:0000313" key="1">
    <source>
        <dbReference type="EMBL" id="HIX59353.1"/>
    </source>
</evidence>
<sequence length="217" mass="24519">MELGKTELVIFDFDGVIMDTEWAHAEAKRRICRAQNYSLPEDLEQFVGRSNLEFWDLVLEANHSGENPRKLMELQYDITLQILAKRKQPESEGLTELLESLKGAGKKAGICSGSGRSFILYILEQLGIRSYFDEIISGDEVWQLKPAPDIFLSMLDRMHVEAEDAIVVEDSASGCLAARRAGIPCIGYLNEGKNLQNMKAADFTVNRLNEVMNYIRQ</sequence>
<dbReference type="InterPro" id="IPR023214">
    <property type="entry name" value="HAD_sf"/>
</dbReference>
<accession>A0A9D1WI68</accession>
<protein>
    <submittedName>
        <fullName evidence="1">HAD family phosphatase</fullName>
    </submittedName>
</protein>
<dbReference type="SFLD" id="SFLDG01129">
    <property type="entry name" value="C1.5:_HAD__Beta-PGM__Phosphata"/>
    <property type="match status" value="1"/>
</dbReference>
<dbReference type="PANTHER" id="PTHR43434:SF22">
    <property type="entry name" value="PHOSPHOGLYCOLATE PHOSPHATASE"/>
    <property type="match status" value="1"/>
</dbReference>
<dbReference type="InterPro" id="IPR036412">
    <property type="entry name" value="HAD-like_sf"/>
</dbReference>
<dbReference type="Pfam" id="PF13419">
    <property type="entry name" value="HAD_2"/>
    <property type="match status" value="1"/>
</dbReference>
<gene>
    <name evidence="1" type="ORF">IAA45_06515</name>
</gene>
<dbReference type="SFLD" id="SFLDS00003">
    <property type="entry name" value="Haloacid_Dehalogenase"/>
    <property type="match status" value="1"/>
</dbReference>
<dbReference type="InterPro" id="IPR050155">
    <property type="entry name" value="HAD-like_hydrolase_sf"/>
</dbReference>
<reference evidence="1" key="1">
    <citation type="journal article" date="2021" name="PeerJ">
        <title>Extensive microbial diversity within the chicken gut microbiome revealed by metagenomics and culture.</title>
        <authorList>
            <person name="Gilroy R."/>
            <person name="Ravi A."/>
            <person name="Getino M."/>
            <person name="Pursley I."/>
            <person name="Horton D.L."/>
            <person name="Alikhan N.F."/>
            <person name="Baker D."/>
            <person name="Gharbi K."/>
            <person name="Hall N."/>
            <person name="Watson M."/>
            <person name="Adriaenssens E.M."/>
            <person name="Foster-Nyarko E."/>
            <person name="Jarju S."/>
            <person name="Secka A."/>
            <person name="Antonio M."/>
            <person name="Oren A."/>
            <person name="Chaudhuri R.R."/>
            <person name="La Ragione R."/>
            <person name="Hildebrand F."/>
            <person name="Pallen M.J."/>
        </authorList>
    </citation>
    <scope>NUCLEOTIDE SEQUENCE</scope>
    <source>
        <strain evidence="1">ChiSjej1B19-8411</strain>
    </source>
</reference>
<dbReference type="InterPro" id="IPR041492">
    <property type="entry name" value="HAD_2"/>
</dbReference>
<dbReference type="PRINTS" id="PR00413">
    <property type="entry name" value="HADHALOGNASE"/>
</dbReference>
<organism evidence="1 2">
    <name type="scientific">Candidatus Blautia gallistercoris</name>
    <dbReference type="NCBI Taxonomy" id="2838490"/>
    <lineage>
        <taxon>Bacteria</taxon>
        <taxon>Bacillati</taxon>
        <taxon>Bacillota</taxon>
        <taxon>Clostridia</taxon>
        <taxon>Lachnospirales</taxon>
        <taxon>Lachnospiraceae</taxon>
        <taxon>Blautia</taxon>
    </lineage>
</organism>
<evidence type="ECO:0000313" key="2">
    <source>
        <dbReference type="Proteomes" id="UP000886817"/>
    </source>
</evidence>